<dbReference type="InterPro" id="IPR001845">
    <property type="entry name" value="HTH_ArsR_DNA-bd_dom"/>
</dbReference>
<dbReference type="Proteomes" id="UP001523369">
    <property type="component" value="Unassembled WGS sequence"/>
</dbReference>
<dbReference type="InterPro" id="IPR011991">
    <property type="entry name" value="ArsR-like_HTH"/>
</dbReference>
<dbReference type="InterPro" id="IPR036390">
    <property type="entry name" value="WH_DNA-bd_sf"/>
</dbReference>
<evidence type="ECO:0000259" key="1">
    <source>
        <dbReference type="SMART" id="SM00418"/>
    </source>
</evidence>
<evidence type="ECO:0000313" key="3">
    <source>
        <dbReference type="Proteomes" id="UP001523369"/>
    </source>
</evidence>
<dbReference type="EMBL" id="JAMYJR010000010">
    <property type="protein sequence ID" value="MCO8271197.1"/>
    <property type="molecule type" value="Genomic_DNA"/>
</dbReference>
<comment type="caution">
    <text evidence="2">The sequence shown here is derived from an EMBL/GenBank/DDBJ whole genome shotgun (WGS) entry which is preliminary data.</text>
</comment>
<gene>
    <name evidence="2" type="ORF">M1L60_11395</name>
</gene>
<dbReference type="Gene3D" id="1.10.10.10">
    <property type="entry name" value="Winged helix-like DNA-binding domain superfamily/Winged helix DNA-binding domain"/>
    <property type="match status" value="1"/>
</dbReference>
<proteinExistence type="predicted"/>
<dbReference type="SUPFAM" id="SSF46785">
    <property type="entry name" value="Winged helix' DNA-binding domain"/>
    <property type="match status" value="1"/>
</dbReference>
<protein>
    <submittedName>
        <fullName evidence="2">Helix-turn-helix domain-containing protein</fullName>
    </submittedName>
</protein>
<dbReference type="RefSeq" id="WP_253237326.1">
    <property type="nucleotide sequence ID" value="NZ_JAMYJR010000010.1"/>
</dbReference>
<keyword evidence="3" id="KW-1185">Reference proteome</keyword>
<evidence type="ECO:0000313" key="2">
    <source>
        <dbReference type="EMBL" id="MCO8271197.1"/>
    </source>
</evidence>
<dbReference type="CDD" id="cd00090">
    <property type="entry name" value="HTH_ARSR"/>
    <property type="match status" value="1"/>
</dbReference>
<feature type="domain" description="HTH arsR-type" evidence="1">
    <location>
        <begin position="17"/>
        <end position="110"/>
    </location>
</feature>
<name>A0ABT1DK28_9ACTN</name>
<reference evidence="2 3" key="1">
    <citation type="submission" date="2022-06" db="EMBL/GenBank/DDBJ databases">
        <title>New Species of the Genus Actinoplanes, ActinopZanes ferrugineus.</title>
        <authorList>
            <person name="Ding P."/>
        </authorList>
    </citation>
    <scope>NUCLEOTIDE SEQUENCE [LARGE SCALE GENOMIC DNA]</scope>
    <source>
        <strain evidence="2 3">TRM88003</strain>
    </source>
</reference>
<accession>A0ABT1DK28</accession>
<sequence>MPPDDPTPHDLKITDPRTLRAYAHPLRVRLIGLLRSEGPMTATQAAAALDDNVPNCSFHLRQLAKYGFAERVPGADARERPWRATARMTSWDDESDDPDMRAATDQLNSVLLGVFTQRAQDYLASRGDEPTEWRAAAGFGDALVHVTAAELRELVEQMEALTERFADRATDPATRPEGSRPIQLIQLAIPRGPVGSR</sequence>
<dbReference type="SMART" id="SM00418">
    <property type="entry name" value="HTH_ARSR"/>
    <property type="match status" value="1"/>
</dbReference>
<dbReference type="Pfam" id="PF12840">
    <property type="entry name" value="HTH_20"/>
    <property type="match status" value="1"/>
</dbReference>
<organism evidence="2 3">
    <name type="scientific">Paractinoplanes aksuensis</name>
    <dbReference type="NCBI Taxonomy" id="2939490"/>
    <lineage>
        <taxon>Bacteria</taxon>
        <taxon>Bacillati</taxon>
        <taxon>Actinomycetota</taxon>
        <taxon>Actinomycetes</taxon>
        <taxon>Micromonosporales</taxon>
        <taxon>Micromonosporaceae</taxon>
        <taxon>Paractinoplanes</taxon>
    </lineage>
</organism>
<dbReference type="InterPro" id="IPR036388">
    <property type="entry name" value="WH-like_DNA-bd_sf"/>
</dbReference>